<evidence type="ECO:0000313" key="2">
    <source>
        <dbReference type="Proteomes" id="UP000805193"/>
    </source>
</evidence>
<sequence>RLNVAAVSLLLGLCWPFANGRNTTCGGFLTQFRGSFQSPNYPDHYDDSSECRWYIFAPREFAILIEKHSIDIEDDAARADCPYDHLKKNGGAQGDERHHTLGESEVLLGEAAFMGSPVTEFI</sequence>
<comment type="caution">
    <text evidence="1">The sequence shown here is derived from an EMBL/GenBank/DDBJ whole genome shotgun (WGS) entry which is preliminary data.</text>
</comment>
<dbReference type="EMBL" id="JABSTQ010004030">
    <property type="protein sequence ID" value="KAG0442967.1"/>
    <property type="molecule type" value="Genomic_DNA"/>
</dbReference>
<protein>
    <submittedName>
        <fullName evidence="1">Uncharacterized protein</fullName>
    </submittedName>
</protein>
<reference evidence="1 2" key="1">
    <citation type="journal article" date="2020" name="Cell">
        <title>Large-Scale Comparative Analyses of Tick Genomes Elucidate Their Genetic Diversity and Vector Capacities.</title>
        <authorList>
            <consortium name="Tick Genome and Microbiome Consortium (TIGMIC)"/>
            <person name="Jia N."/>
            <person name="Wang J."/>
            <person name="Shi W."/>
            <person name="Du L."/>
            <person name="Sun Y."/>
            <person name="Zhan W."/>
            <person name="Jiang J.F."/>
            <person name="Wang Q."/>
            <person name="Zhang B."/>
            <person name="Ji P."/>
            <person name="Bell-Sakyi L."/>
            <person name="Cui X.M."/>
            <person name="Yuan T.T."/>
            <person name="Jiang B.G."/>
            <person name="Yang W.F."/>
            <person name="Lam T.T."/>
            <person name="Chang Q.C."/>
            <person name="Ding S.J."/>
            <person name="Wang X.J."/>
            <person name="Zhu J.G."/>
            <person name="Ruan X.D."/>
            <person name="Zhao L."/>
            <person name="Wei J.T."/>
            <person name="Ye R.Z."/>
            <person name="Que T.C."/>
            <person name="Du C.H."/>
            <person name="Zhou Y.H."/>
            <person name="Cheng J.X."/>
            <person name="Dai P.F."/>
            <person name="Guo W.B."/>
            <person name="Han X.H."/>
            <person name="Huang E.J."/>
            <person name="Li L.F."/>
            <person name="Wei W."/>
            <person name="Gao Y.C."/>
            <person name="Liu J.Z."/>
            <person name="Shao H.Z."/>
            <person name="Wang X."/>
            <person name="Wang C.C."/>
            <person name="Yang T.C."/>
            <person name="Huo Q.B."/>
            <person name="Li W."/>
            <person name="Chen H.Y."/>
            <person name="Chen S.E."/>
            <person name="Zhou L.G."/>
            <person name="Ni X.B."/>
            <person name="Tian J.H."/>
            <person name="Sheng Y."/>
            <person name="Liu T."/>
            <person name="Pan Y.S."/>
            <person name="Xia L.Y."/>
            <person name="Li J."/>
            <person name="Zhao F."/>
            <person name="Cao W.C."/>
        </authorList>
    </citation>
    <scope>NUCLEOTIDE SEQUENCE [LARGE SCALE GENOMIC DNA]</scope>
    <source>
        <strain evidence="1">Iper-2018</strain>
    </source>
</reference>
<dbReference type="Proteomes" id="UP000805193">
    <property type="component" value="Unassembled WGS sequence"/>
</dbReference>
<organism evidence="1 2">
    <name type="scientific">Ixodes persulcatus</name>
    <name type="common">Taiga tick</name>
    <dbReference type="NCBI Taxonomy" id="34615"/>
    <lineage>
        <taxon>Eukaryota</taxon>
        <taxon>Metazoa</taxon>
        <taxon>Ecdysozoa</taxon>
        <taxon>Arthropoda</taxon>
        <taxon>Chelicerata</taxon>
        <taxon>Arachnida</taxon>
        <taxon>Acari</taxon>
        <taxon>Parasitiformes</taxon>
        <taxon>Ixodida</taxon>
        <taxon>Ixodoidea</taxon>
        <taxon>Ixodidae</taxon>
        <taxon>Ixodinae</taxon>
        <taxon>Ixodes</taxon>
    </lineage>
</organism>
<evidence type="ECO:0000313" key="1">
    <source>
        <dbReference type="EMBL" id="KAG0442967.1"/>
    </source>
</evidence>
<accession>A0AC60QTN4</accession>
<keyword evidence="2" id="KW-1185">Reference proteome</keyword>
<feature type="non-terminal residue" evidence="1">
    <location>
        <position position="1"/>
    </location>
</feature>
<proteinExistence type="predicted"/>
<gene>
    <name evidence="1" type="ORF">HPB47_015435</name>
</gene>
<name>A0AC60QTN4_IXOPE</name>